<accession>A0A1X0Q6C3</accession>
<gene>
    <name evidence="1" type="ORF">HERIO_2607</name>
</gene>
<organism evidence="1 2">
    <name type="scientific">Hepatospora eriocheir</name>
    <dbReference type="NCBI Taxonomy" id="1081669"/>
    <lineage>
        <taxon>Eukaryota</taxon>
        <taxon>Fungi</taxon>
        <taxon>Fungi incertae sedis</taxon>
        <taxon>Microsporidia</taxon>
        <taxon>Hepatosporidae</taxon>
        <taxon>Hepatospora</taxon>
    </lineage>
</organism>
<dbReference type="EMBL" id="LVKB01000485">
    <property type="protein sequence ID" value="ORD95267.1"/>
    <property type="molecule type" value="Genomic_DNA"/>
</dbReference>
<comment type="caution">
    <text evidence="1">The sequence shown here is derived from an EMBL/GenBank/DDBJ whole genome shotgun (WGS) entry which is preliminary data.</text>
</comment>
<dbReference type="VEuPathDB" id="MicrosporidiaDB:HERIO_2607"/>
<proteinExistence type="predicted"/>
<keyword evidence="2" id="KW-1185">Reference proteome</keyword>
<dbReference type="AlphaFoldDB" id="A0A1X0Q6C3"/>
<dbReference type="VEuPathDB" id="MicrosporidiaDB:A0H76_2437"/>
<sequence length="106" mass="11752">MVGSPKGHPLSSWWQKITLCKRLLFDVKYSGIILSSSVSFSVIISLPQTKLTSLVLCSIFARPSLTVLFLLEDNCMNLVTVYSMLLLTKSNFTSALTSNDLFIFGL</sequence>
<name>A0A1X0Q6C3_9MICR</name>
<reference evidence="1 2" key="1">
    <citation type="journal article" date="2017" name="Environ. Microbiol.">
        <title>Decay of the glycolytic pathway and adaptation to intranuclear parasitism within Enterocytozoonidae microsporidia.</title>
        <authorList>
            <person name="Wiredu Boakye D."/>
            <person name="Jaroenlak P."/>
            <person name="Prachumwat A."/>
            <person name="Williams T.A."/>
            <person name="Bateman K.S."/>
            <person name="Itsathitphaisarn O."/>
            <person name="Sritunyalucksana K."/>
            <person name="Paszkiewicz K.H."/>
            <person name="Moore K.A."/>
            <person name="Stentiford G.D."/>
            <person name="Williams B.A."/>
        </authorList>
    </citation>
    <scope>NUCLEOTIDE SEQUENCE [LARGE SCALE GENOMIC DNA]</scope>
    <source>
        <strain evidence="1 2">GB1</strain>
    </source>
</reference>
<protein>
    <submittedName>
        <fullName evidence="1">Uncharacterized protein</fullName>
    </submittedName>
</protein>
<dbReference type="Proteomes" id="UP000192356">
    <property type="component" value="Unassembled WGS sequence"/>
</dbReference>
<evidence type="ECO:0000313" key="2">
    <source>
        <dbReference type="Proteomes" id="UP000192356"/>
    </source>
</evidence>
<evidence type="ECO:0000313" key="1">
    <source>
        <dbReference type="EMBL" id="ORD95267.1"/>
    </source>
</evidence>